<dbReference type="Proteomes" id="UP001319080">
    <property type="component" value="Unassembled WGS sequence"/>
</dbReference>
<proteinExistence type="predicted"/>
<dbReference type="AlphaFoldDB" id="A0AAP2E3K0"/>
<gene>
    <name evidence="1" type="ORF">KK062_24410</name>
</gene>
<dbReference type="RefSeq" id="WP_254086983.1">
    <property type="nucleotide sequence ID" value="NZ_JAHESE010000033.1"/>
</dbReference>
<evidence type="ECO:0000313" key="2">
    <source>
        <dbReference type="Proteomes" id="UP001319080"/>
    </source>
</evidence>
<reference evidence="1 2" key="1">
    <citation type="submission" date="2021-05" db="EMBL/GenBank/DDBJ databases">
        <title>A Polyphasic approach of four new species of the genus Ohtaekwangia: Ohtaekwangia histidinii sp. nov., Ohtaekwangia cretensis sp. nov., Ohtaekwangia indiensis sp. nov., Ohtaekwangia reichenbachii sp. nov. from diverse environment.</title>
        <authorList>
            <person name="Octaviana S."/>
        </authorList>
    </citation>
    <scope>NUCLEOTIDE SEQUENCE [LARGE SCALE GENOMIC DNA]</scope>
    <source>
        <strain evidence="1 2">PWU5</strain>
    </source>
</reference>
<keyword evidence="2" id="KW-1185">Reference proteome</keyword>
<accession>A0AAP2E3K0</accession>
<organism evidence="1 2">
    <name type="scientific">Dawidia cretensis</name>
    <dbReference type="NCBI Taxonomy" id="2782350"/>
    <lineage>
        <taxon>Bacteria</taxon>
        <taxon>Pseudomonadati</taxon>
        <taxon>Bacteroidota</taxon>
        <taxon>Cytophagia</taxon>
        <taxon>Cytophagales</taxon>
        <taxon>Chryseotaleaceae</taxon>
        <taxon>Dawidia</taxon>
    </lineage>
</organism>
<name>A0AAP2E3K0_9BACT</name>
<evidence type="ECO:0000313" key="1">
    <source>
        <dbReference type="EMBL" id="MBT1711408.1"/>
    </source>
</evidence>
<protein>
    <submittedName>
        <fullName evidence="1">Uncharacterized protein</fullName>
    </submittedName>
</protein>
<dbReference type="EMBL" id="JAHESE010000033">
    <property type="protein sequence ID" value="MBT1711408.1"/>
    <property type="molecule type" value="Genomic_DNA"/>
</dbReference>
<comment type="caution">
    <text evidence="1">The sequence shown here is derived from an EMBL/GenBank/DDBJ whole genome shotgun (WGS) entry which is preliminary data.</text>
</comment>
<sequence length="110" mass="11880">MQRRATTNELGWRATRLSDAAYDEQQEKYVVSSWFDITYAPVMASTAWLPSGVRAAATLAISLPQRRSTGEFSLMLSVGIGYGMFLGDGTVLQARIGRSSESVGDGVIAT</sequence>